<protein>
    <recommendedName>
        <fullName evidence="3">Threonine synthase</fullName>
    </recommendedName>
</protein>
<evidence type="ECO:0000313" key="1">
    <source>
        <dbReference type="EMBL" id="REE24821.1"/>
    </source>
</evidence>
<sequence>MKKTIYVLLLAISITACKNESKQEPSKAAEAVEAETMTTSIYPEAITKVFNAHGGIDTWNKMQSLSFSIAKPTGIEKTTKNLITRAELIDTPTYTQGFDGEILWVNEKDGNAYRGKPKFYKGLMFYFYGMPFVFGDDGVDYKETEPLVFEGKTYPGILISYEAGVGESSDDQYKIFYDAETGQMEWLAYTVTFGKSEGSPDFHFIRYNNWQTVNGLVLPKSVDWYNYENNLPTEKRNTVEFTDVMLSEKAPDQAMFTMPEGAKVID</sequence>
<reference evidence="1 2" key="1">
    <citation type="submission" date="2018-07" db="EMBL/GenBank/DDBJ databases">
        <title>Genomic Encyclopedia of Type Strains, Phase III (KMG-III): the genomes of soil and plant-associated and newly described type strains.</title>
        <authorList>
            <person name="Whitman W."/>
        </authorList>
    </citation>
    <scope>NUCLEOTIDE SEQUENCE [LARGE SCALE GENOMIC DNA]</scope>
    <source>
        <strain evidence="1 2">CECT 7948</strain>
    </source>
</reference>
<comment type="caution">
    <text evidence="1">The sequence shown here is derived from an EMBL/GenBank/DDBJ whole genome shotgun (WGS) entry which is preliminary data.</text>
</comment>
<dbReference type="RefSeq" id="WP_115809102.1">
    <property type="nucleotide sequence ID" value="NZ_QREI01000003.1"/>
</dbReference>
<dbReference type="Proteomes" id="UP000256919">
    <property type="component" value="Unassembled WGS sequence"/>
</dbReference>
<accession>A0A3D9N428</accession>
<dbReference type="OrthoDB" id="282859at2"/>
<dbReference type="PROSITE" id="PS51257">
    <property type="entry name" value="PROKAR_LIPOPROTEIN"/>
    <property type="match status" value="1"/>
</dbReference>
<evidence type="ECO:0000313" key="2">
    <source>
        <dbReference type="Proteomes" id="UP000256919"/>
    </source>
</evidence>
<dbReference type="AlphaFoldDB" id="A0A3D9N428"/>
<keyword evidence="2" id="KW-1185">Reference proteome</keyword>
<proteinExistence type="predicted"/>
<evidence type="ECO:0008006" key="3">
    <source>
        <dbReference type="Google" id="ProtNLM"/>
    </source>
</evidence>
<name>A0A3D9N428_9FLAO</name>
<gene>
    <name evidence="1" type="ORF">DFQ09_103127</name>
</gene>
<dbReference type="EMBL" id="QREI01000003">
    <property type="protein sequence ID" value="REE24821.1"/>
    <property type="molecule type" value="Genomic_DNA"/>
</dbReference>
<organism evidence="1 2">
    <name type="scientific">Winogradskyella pacifica</name>
    <dbReference type="NCBI Taxonomy" id="664642"/>
    <lineage>
        <taxon>Bacteria</taxon>
        <taxon>Pseudomonadati</taxon>
        <taxon>Bacteroidota</taxon>
        <taxon>Flavobacteriia</taxon>
        <taxon>Flavobacteriales</taxon>
        <taxon>Flavobacteriaceae</taxon>
        <taxon>Winogradskyella</taxon>
    </lineage>
</organism>